<sequence>MASWNAMPEKIYDAMNADSDKSDEEDDDVPPTLNGDSCKSKWKALLGLVTKFAKKVKGDEGSGSASEPKPPYYDEITTILGNSSAVKGPYSSRNSMSSGRIDRAPPLEPKSDTPMTAFAKGYDENDAKKVAEEDGVRSISADLAAVTRKESGVGEDCEAEFEMVVQEEDVVEVVEKKKKKKGVVVEEEVMEDGERGKKRKAKETPAGEGSGKKAMRKEKAAKELERIREAEGSADESPVKKTPKPAKNKKEAAARTSGGSERGMSDFQSQYLTLMGEANATGVASLAIQKESQATNMESLRQHGLDQDEKRNDQDQTRKDAALHAATENAKFLALLGALAPSKPPTDGQSE</sequence>
<comment type="caution">
    <text evidence="2">The sequence shown here is derived from an EMBL/GenBank/DDBJ whole genome shotgun (WGS) entry which is preliminary data.</text>
</comment>
<feature type="compositionally biased region" description="Basic and acidic residues" evidence="1">
    <location>
        <begin position="217"/>
        <end position="231"/>
    </location>
</feature>
<feature type="compositionally biased region" description="Basic and acidic residues" evidence="1">
    <location>
        <begin position="100"/>
        <end position="111"/>
    </location>
</feature>
<dbReference type="Proteomes" id="UP000193642">
    <property type="component" value="Unassembled WGS sequence"/>
</dbReference>
<name>A0A1Y2B9H7_9FUNG</name>
<gene>
    <name evidence="2" type="ORF">BCR33DRAFT_723850</name>
</gene>
<evidence type="ECO:0000256" key="1">
    <source>
        <dbReference type="SAM" id="MobiDB-lite"/>
    </source>
</evidence>
<dbReference type="EMBL" id="MCGO01000076">
    <property type="protein sequence ID" value="ORY31498.1"/>
    <property type="molecule type" value="Genomic_DNA"/>
</dbReference>
<feature type="region of interest" description="Disordered" evidence="1">
    <location>
        <begin position="294"/>
        <end position="320"/>
    </location>
</feature>
<evidence type="ECO:0000313" key="3">
    <source>
        <dbReference type="Proteomes" id="UP000193642"/>
    </source>
</evidence>
<feature type="region of interest" description="Disordered" evidence="1">
    <location>
        <begin position="1"/>
        <end position="36"/>
    </location>
</feature>
<dbReference type="AlphaFoldDB" id="A0A1Y2B9H7"/>
<proteinExistence type="predicted"/>
<feature type="compositionally biased region" description="Basic and acidic residues" evidence="1">
    <location>
        <begin position="300"/>
        <end position="320"/>
    </location>
</feature>
<accession>A0A1Y2B9H7</accession>
<feature type="compositionally biased region" description="Polar residues" evidence="1">
    <location>
        <begin position="79"/>
        <end position="98"/>
    </location>
</feature>
<organism evidence="2 3">
    <name type="scientific">Rhizoclosmatium globosum</name>
    <dbReference type="NCBI Taxonomy" id="329046"/>
    <lineage>
        <taxon>Eukaryota</taxon>
        <taxon>Fungi</taxon>
        <taxon>Fungi incertae sedis</taxon>
        <taxon>Chytridiomycota</taxon>
        <taxon>Chytridiomycota incertae sedis</taxon>
        <taxon>Chytridiomycetes</taxon>
        <taxon>Chytridiales</taxon>
        <taxon>Chytriomycetaceae</taxon>
        <taxon>Rhizoclosmatium</taxon>
    </lineage>
</organism>
<evidence type="ECO:0000313" key="2">
    <source>
        <dbReference type="EMBL" id="ORY31498.1"/>
    </source>
</evidence>
<protein>
    <recommendedName>
        <fullName evidence="4">No apical meristem-associated C-terminal domain-containing protein</fullName>
    </recommendedName>
</protein>
<evidence type="ECO:0008006" key="4">
    <source>
        <dbReference type="Google" id="ProtNLM"/>
    </source>
</evidence>
<reference evidence="2 3" key="1">
    <citation type="submission" date="2016-07" db="EMBL/GenBank/DDBJ databases">
        <title>Pervasive Adenine N6-methylation of Active Genes in Fungi.</title>
        <authorList>
            <consortium name="DOE Joint Genome Institute"/>
            <person name="Mondo S.J."/>
            <person name="Dannebaum R.O."/>
            <person name="Kuo R.C."/>
            <person name="Labutti K."/>
            <person name="Haridas S."/>
            <person name="Kuo A."/>
            <person name="Salamov A."/>
            <person name="Ahrendt S.R."/>
            <person name="Lipzen A."/>
            <person name="Sullivan W."/>
            <person name="Andreopoulos W.B."/>
            <person name="Clum A."/>
            <person name="Lindquist E."/>
            <person name="Daum C."/>
            <person name="Ramamoorthy G.K."/>
            <person name="Gryganskyi A."/>
            <person name="Culley D."/>
            <person name="Magnuson J.K."/>
            <person name="James T.Y."/>
            <person name="O'Malley M.A."/>
            <person name="Stajich J.E."/>
            <person name="Spatafora J.W."/>
            <person name="Visel A."/>
            <person name="Grigoriev I.V."/>
        </authorList>
    </citation>
    <scope>NUCLEOTIDE SEQUENCE [LARGE SCALE GENOMIC DNA]</scope>
    <source>
        <strain evidence="2 3">JEL800</strain>
    </source>
</reference>
<feature type="region of interest" description="Disordered" evidence="1">
    <location>
        <begin position="175"/>
        <end position="265"/>
    </location>
</feature>
<dbReference type="OrthoDB" id="2168233at2759"/>
<feature type="region of interest" description="Disordered" evidence="1">
    <location>
        <begin position="56"/>
        <end position="115"/>
    </location>
</feature>
<keyword evidence="3" id="KW-1185">Reference proteome</keyword>